<dbReference type="GeneID" id="45735298"/>
<comment type="caution">
    <text evidence="1">The sequence shown here is derived from an EMBL/GenBank/DDBJ whole genome shotgun (WGS) entry which is preliminary data.</text>
</comment>
<gene>
    <name evidence="1" type="ORF">HBO30_26265</name>
</gene>
<dbReference type="RefSeq" id="WP_057711393.1">
    <property type="nucleotide sequence ID" value="NZ_JAAQYI010000015.1"/>
</dbReference>
<evidence type="ECO:0000313" key="2">
    <source>
        <dbReference type="Proteomes" id="UP000586252"/>
    </source>
</evidence>
<dbReference type="AlphaFoldDB" id="A0A7Y1MI31"/>
<proteinExistence type="predicted"/>
<reference evidence="1 2" key="1">
    <citation type="journal article" date="2020" name="Front. Microbiol.">
        <title>Genetic Organization of the aprX-lipA2 Operon Affects the Proteolytic Potential of Pseudomonas Species in Milk.</title>
        <authorList>
            <person name="Maier C."/>
            <person name="Huptas C."/>
            <person name="von Neubeck M."/>
            <person name="Scherer S."/>
            <person name="Wenning M."/>
            <person name="Lucking G."/>
        </authorList>
    </citation>
    <scope>NUCLEOTIDE SEQUENCE [LARGE SCALE GENOMIC DNA]</scope>
    <source>
        <strain evidence="1 2">WS 5404</strain>
    </source>
</reference>
<name>A0A7Y1MI31_9PSED</name>
<dbReference type="EMBL" id="JAAQYI010000015">
    <property type="protein sequence ID" value="NNA82226.1"/>
    <property type="molecule type" value="Genomic_DNA"/>
</dbReference>
<dbReference type="Proteomes" id="UP000586252">
    <property type="component" value="Unassembled WGS sequence"/>
</dbReference>
<organism evidence="1 2">
    <name type="scientific">Pseudomonas lactis</name>
    <dbReference type="NCBI Taxonomy" id="1615674"/>
    <lineage>
        <taxon>Bacteria</taxon>
        <taxon>Pseudomonadati</taxon>
        <taxon>Pseudomonadota</taxon>
        <taxon>Gammaproteobacteria</taxon>
        <taxon>Pseudomonadales</taxon>
        <taxon>Pseudomonadaceae</taxon>
        <taxon>Pseudomonas</taxon>
    </lineage>
</organism>
<sequence>MTDQTQRLEIATVRAEIGSNITYKFNNDALDAAEIPTDSGPIPNLKQVIRDIKEEALDETLRAELFAAAGSGMVGFSEAQTYASGTVGDAIKTLLRRAIFIPPIGGGSDDAAAINARMAAEGAGADLFLDDGGYLQAVRLTVPECQFWHGAGGQRGTTFTKIANCDAIYVGNLSRISDLNFEGVGATFTGRGIICEGFSGSVERCRSNLMKGFALCFPGNAGGWNITSFEGSTFEPATVAAIDFGGISTVRPIFLRGIWCSGGFIDVTGSGNGCSMSEFYMTTLKHGAGAGLMHFANGRFGNTSPLIVSGGGSTFTGISFAGAVNIVSGVGHRFAGCEGEITEDSASNSNSFDARGTITNTGWTQASGTAPSIGNGSLTLNYVRSGRIVTVQLRLEFGSTTTAGDGAAPWTFALPFVATPNINADGMAGNAFDASASTDFVVFGQIPGGGSLLNFGRNGAGVRAGTPFSWAVGDRLSASLTYLVR</sequence>
<protein>
    <recommendedName>
        <fullName evidence="3">Pectate lyase superfamily protein domain-containing protein</fullName>
    </recommendedName>
</protein>
<evidence type="ECO:0008006" key="3">
    <source>
        <dbReference type="Google" id="ProtNLM"/>
    </source>
</evidence>
<evidence type="ECO:0000313" key="1">
    <source>
        <dbReference type="EMBL" id="NNA82226.1"/>
    </source>
</evidence>
<accession>A0A7Y1MI31</accession>